<sequence>MEREQGVFGKERRGTSCLFQQFQFPGDEGGGRDAIIMTTICVLNMRSPWTAISYLTQFGYLPEADRETGFLRSESQLRESIKNLQRFGNIPATGNLDDDTLELMSRPRCGIQDIPNFYKRRRRRFAVHGQKWHSTNLSWR</sequence>
<dbReference type="PANTHER" id="PTHR10201">
    <property type="entry name" value="MATRIX METALLOPROTEINASE"/>
    <property type="match status" value="1"/>
</dbReference>
<dbReference type="EMBL" id="WIXP02000008">
    <property type="protein sequence ID" value="KAF6206538.1"/>
    <property type="molecule type" value="Genomic_DNA"/>
</dbReference>
<evidence type="ECO:0000313" key="3">
    <source>
        <dbReference type="EMBL" id="KAF6206538.1"/>
    </source>
</evidence>
<accession>A0A8S9XE22</accession>
<dbReference type="Pfam" id="PF01471">
    <property type="entry name" value="PG_binding_1"/>
    <property type="match status" value="1"/>
</dbReference>
<dbReference type="GO" id="GO:0030574">
    <property type="term" value="P:collagen catabolic process"/>
    <property type="evidence" value="ECO:0007669"/>
    <property type="project" value="TreeGrafter"/>
</dbReference>
<feature type="domain" description="Peptidoglycan binding-like" evidence="2">
    <location>
        <begin position="54"/>
        <end position="104"/>
    </location>
</feature>
<name>A0A8S9XE22_APOLU</name>
<keyword evidence="1" id="KW-0378">Hydrolase</keyword>
<dbReference type="InterPro" id="IPR024079">
    <property type="entry name" value="MetalloPept_cat_dom_sf"/>
</dbReference>
<reference evidence="3" key="1">
    <citation type="journal article" date="2021" name="Mol. Ecol. Resour.">
        <title>Apolygus lucorum genome provides insights into omnivorousness and mesophyll feeding.</title>
        <authorList>
            <person name="Liu Y."/>
            <person name="Liu H."/>
            <person name="Wang H."/>
            <person name="Huang T."/>
            <person name="Liu B."/>
            <person name="Yang B."/>
            <person name="Yin L."/>
            <person name="Li B."/>
            <person name="Zhang Y."/>
            <person name="Zhang S."/>
            <person name="Jiang F."/>
            <person name="Zhang X."/>
            <person name="Ren Y."/>
            <person name="Wang B."/>
            <person name="Wang S."/>
            <person name="Lu Y."/>
            <person name="Wu K."/>
            <person name="Fan W."/>
            <person name="Wang G."/>
        </authorList>
    </citation>
    <scope>NUCLEOTIDE SEQUENCE</scope>
    <source>
        <strain evidence="3">12Hb</strain>
    </source>
</reference>
<comment type="caution">
    <text evidence="3">The sequence shown here is derived from an EMBL/GenBank/DDBJ whole genome shotgun (WGS) entry which is preliminary data.</text>
</comment>
<dbReference type="SUPFAM" id="SSF47090">
    <property type="entry name" value="PGBD-like"/>
    <property type="match status" value="1"/>
</dbReference>
<evidence type="ECO:0000259" key="2">
    <source>
        <dbReference type="Pfam" id="PF01471"/>
    </source>
</evidence>
<keyword evidence="4" id="KW-1185">Reference proteome</keyword>
<dbReference type="OrthoDB" id="406838at2759"/>
<evidence type="ECO:0000256" key="1">
    <source>
        <dbReference type="ARBA" id="ARBA00023049"/>
    </source>
</evidence>
<dbReference type="InterPro" id="IPR036365">
    <property type="entry name" value="PGBD-like_sf"/>
</dbReference>
<evidence type="ECO:0000313" key="4">
    <source>
        <dbReference type="Proteomes" id="UP000466442"/>
    </source>
</evidence>
<dbReference type="GO" id="GO:0004222">
    <property type="term" value="F:metalloendopeptidase activity"/>
    <property type="evidence" value="ECO:0007669"/>
    <property type="project" value="TreeGrafter"/>
</dbReference>
<gene>
    <name evidence="3" type="ORF">GE061_017772</name>
</gene>
<dbReference type="InterPro" id="IPR002477">
    <property type="entry name" value="Peptidoglycan-bd-like"/>
</dbReference>
<proteinExistence type="predicted"/>
<dbReference type="AlphaFoldDB" id="A0A8S9XE22"/>
<dbReference type="GO" id="GO:0030198">
    <property type="term" value="P:extracellular matrix organization"/>
    <property type="evidence" value="ECO:0007669"/>
    <property type="project" value="TreeGrafter"/>
</dbReference>
<protein>
    <recommendedName>
        <fullName evidence="2">Peptidoglycan binding-like domain-containing protein</fullName>
    </recommendedName>
</protein>
<keyword evidence="1" id="KW-0645">Protease</keyword>
<dbReference type="PANTHER" id="PTHR10201:SF308">
    <property type="entry name" value="MATRIX METALLOPROTEINASE 2"/>
    <property type="match status" value="1"/>
</dbReference>
<dbReference type="Gene3D" id="3.40.390.10">
    <property type="entry name" value="Collagenase (Catalytic Domain)"/>
    <property type="match status" value="1"/>
</dbReference>
<dbReference type="GO" id="GO:0005615">
    <property type="term" value="C:extracellular space"/>
    <property type="evidence" value="ECO:0007669"/>
    <property type="project" value="TreeGrafter"/>
</dbReference>
<dbReference type="Proteomes" id="UP000466442">
    <property type="component" value="Unassembled WGS sequence"/>
</dbReference>
<keyword evidence="1" id="KW-0482">Metalloprotease</keyword>
<organism evidence="3 4">
    <name type="scientific">Apolygus lucorum</name>
    <name type="common">Small green plant bug</name>
    <name type="synonym">Lygocoris lucorum</name>
    <dbReference type="NCBI Taxonomy" id="248454"/>
    <lineage>
        <taxon>Eukaryota</taxon>
        <taxon>Metazoa</taxon>
        <taxon>Ecdysozoa</taxon>
        <taxon>Arthropoda</taxon>
        <taxon>Hexapoda</taxon>
        <taxon>Insecta</taxon>
        <taxon>Pterygota</taxon>
        <taxon>Neoptera</taxon>
        <taxon>Paraneoptera</taxon>
        <taxon>Hemiptera</taxon>
        <taxon>Heteroptera</taxon>
        <taxon>Panheteroptera</taxon>
        <taxon>Cimicomorpha</taxon>
        <taxon>Miridae</taxon>
        <taxon>Mirini</taxon>
        <taxon>Apolygus</taxon>
    </lineage>
</organism>